<dbReference type="GO" id="GO:0004401">
    <property type="term" value="F:histidinol-phosphatase activity"/>
    <property type="evidence" value="ECO:0007669"/>
    <property type="project" value="UniProtKB-UniRule"/>
</dbReference>
<dbReference type="GO" id="GO:0000105">
    <property type="term" value="P:L-histidine biosynthetic process"/>
    <property type="evidence" value="ECO:0007669"/>
    <property type="project" value="UniProtKB-UniRule"/>
</dbReference>
<dbReference type="Pfam" id="PF02811">
    <property type="entry name" value="PHP"/>
    <property type="match status" value="1"/>
</dbReference>
<dbReference type="Proteomes" id="UP000439550">
    <property type="component" value="Unassembled WGS sequence"/>
</dbReference>
<dbReference type="OrthoDB" id="9775255at2"/>
<dbReference type="GO" id="GO:0005737">
    <property type="term" value="C:cytoplasm"/>
    <property type="evidence" value="ECO:0007669"/>
    <property type="project" value="TreeGrafter"/>
</dbReference>
<evidence type="ECO:0000256" key="5">
    <source>
        <dbReference type="ARBA" id="ARBA00022801"/>
    </source>
</evidence>
<feature type="domain" description="Polymerase/histidinol phosphatase N-terminal" evidence="9">
    <location>
        <begin position="4"/>
        <end position="84"/>
    </location>
</feature>
<evidence type="ECO:0000259" key="9">
    <source>
        <dbReference type="SMART" id="SM00481"/>
    </source>
</evidence>
<keyword evidence="5 8" id="KW-0378">Hydrolase</keyword>
<comment type="caution">
    <text evidence="10">The sequence shown here is derived from an EMBL/GenBank/DDBJ whole genome shotgun (WGS) entry which is preliminary data.</text>
</comment>
<dbReference type="InterPro" id="IPR010140">
    <property type="entry name" value="Histidinol_P_phosphatase_HisJ"/>
</dbReference>
<comment type="pathway">
    <text evidence="1 8">Amino-acid biosynthesis; L-histidine biosynthesis; L-histidine from 5-phospho-alpha-D-ribose 1-diphosphate: step 8/9.</text>
</comment>
<dbReference type="InterPro" id="IPR016195">
    <property type="entry name" value="Pol/histidinol_Pase-like"/>
</dbReference>
<protein>
    <recommendedName>
        <fullName evidence="3 8">Histidinol-phosphatase</fullName>
        <shortName evidence="8">HolPase</shortName>
        <ecNumber evidence="3 8">3.1.3.15</ecNumber>
    </recommendedName>
</protein>
<organism evidence="10 11">
    <name type="scientific">Lactococcus hircilactis</name>
    <dbReference type="NCBI Taxonomy" id="1494462"/>
    <lineage>
        <taxon>Bacteria</taxon>
        <taxon>Bacillati</taxon>
        <taxon>Bacillota</taxon>
        <taxon>Bacilli</taxon>
        <taxon>Lactobacillales</taxon>
        <taxon>Streptococcaceae</taxon>
        <taxon>Lactococcus</taxon>
    </lineage>
</organism>
<dbReference type="PANTHER" id="PTHR21039:SF0">
    <property type="entry name" value="HISTIDINOL-PHOSPHATASE"/>
    <property type="match status" value="1"/>
</dbReference>
<keyword evidence="4 8" id="KW-0028">Amino-acid biosynthesis</keyword>
<evidence type="ECO:0000313" key="10">
    <source>
        <dbReference type="EMBL" id="MQW39172.1"/>
    </source>
</evidence>
<comment type="catalytic activity">
    <reaction evidence="7 8">
        <text>L-histidinol phosphate + H2O = L-histidinol + phosphate</text>
        <dbReference type="Rhea" id="RHEA:14465"/>
        <dbReference type="ChEBI" id="CHEBI:15377"/>
        <dbReference type="ChEBI" id="CHEBI:43474"/>
        <dbReference type="ChEBI" id="CHEBI:57699"/>
        <dbReference type="ChEBI" id="CHEBI:57980"/>
        <dbReference type="EC" id="3.1.3.15"/>
    </reaction>
</comment>
<accession>A0A7X2D166</accession>
<gene>
    <name evidence="10" type="ORF">GHI93_04360</name>
</gene>
<evidence type="ECO:0000256" key="1">
    <source>
        <dbReference type="ARBA" id="ARBA00004970"/>
    </source>
</evidence>
<evidence type="ECO:0000313" key="11">
    <source>
        <dbReference type="Proteomes" id="UP000439550"/>
    </source>
</evidence>
<evidence type="ECO:0000256" key="2">
    <source>
        <dbReference type="ARBA" id="ARBA00009152"/>
    </source>
</evidence>
<dbReference type="AlphaFoldDB" id="A0A7X2D166"/>
<dbReference type="InterPro" id="IPR004013">
    <property type="entry name" value="PHP_dom"/>
</dbReference>
<dbReference type="UniPathway" id="UPA00031">
    <property type="reaction ID" value="UER00013"/>
</dbReference>
<name>A0A7X2D166_9LACT</name>
<evidence type="ECO:0000256" key="7">
    <source>
        <dbReference type="ARBA" id="ARBA00049158"/>
    </source>
</evidence>
<dbReference type="InterPro" id="IPR003141">
    <property type="entry name" value="Pol/His_phosphatase_N"/>
</dbReference>
<dbReference type="NCBIfam" id="TIGR01856">
    <property type="entry name" value="hisJ_fam"/>
    <property type="match status" value="1"/>
</dbReference>
<dbReference type="EMBL" id="WITJ01000005">
    <property type="protein sequence ID" value="MQW39172.1"/>
    <property type="molecule type" value="Genomic_DNA"/>
</dbReference>
<evidence type="ECO:0000256" key="3">
    <source>
        <dbReference type="ARBA" id="ARBA00013085"/>
    </source>
</evidence>
<comment type="similarity">
    <text evidence="2 8">Belongs to the PHP hydrolase family. HisK subfamily.</text>
</comment>
<evidence type="ECO:0000256" key="6">
    <source>
        <dbReference type="ARBA" id="ARBA00023102"/>
    </source>
</evidence>
<dbReference type="RefSeq" id="WP_153495855.1">
    <property type="nucleotide sequence ID" value="NZ_CAXYUY010000002.1"/>
</dbReference>
<reference evidence="10 11" key="1">
    <citation type="submission" date="2019-10" db="EMBL/GenBank/DDBJ databases">
        <authorList>
            <person name="Dong K."/>
        </authorList>
    </citation>
    <scope>NUCLEOTIDE SEQUENCE [LARGE SCALE GENOMIC DNA]</scope>
    <source>
        <strain evidence="10 11">DSM 28960</strain>
    </source>
</reference>
<keyword evidence="11" id="KW-1185">Reference proteome</keyword>
<sequence>MKKVDYHMHTYFSADSEEQPENHIETAIKLGFDEICFTEHRDFDYPGLAFDLDVDAYYTKIKTLQAQYGKKIKIKWGLEIGLDLNYRSAIAAFVEQAPFDFVIGSIHVINHEEFFETTSFFDHKTKLEAYQIYFDEALKCVKMFDCFESLGHLDYIVRYATYDNNFVDLPSSLQSTLDEILKVLVQKNKALEVNTRLFNDPRTLDFYGYLLDQYRAFGGRLVTLGTDSHIAKRDEKALDSAFELIQQKGFSACACYTKRQLDDF</sequence>
<dbReference type="PANTHER" id="PTHR21039">
    <property type="entry name" value="HISTIDINOL PHOSPHATASE-RELATED"/>
    <property type="match status" value="1"/>
</dbReference>
<evidence type="ECO:0000256" key="8">
    <source>
        <dbReference type="RuleBase" id="RU366003"/>
    </source>
</evidence>
<dbReference type="SMART" id="SM00481">
    <property type="entry name" value="POLIIIAc"/>
    <property type="match status" value="1"/>
</dbReference>
<keyword evidence="6 8" id="KW-0368">Histidine biosynthesis</keyword>
<dbReference type="Gene3D" id="3.20.20.140">
    <property type="entry name" value="Metal-dependent hydrolases"/>
    <property type="match status" value="1"/>
</dbReference>
<evidence type="ECO:0000256" key="4">
    <source>
        <dbReference type="ARBA" id="ARBA00022605"/>
    </source>
</evidence>
<dbReference type="EC" id="3.1.3.15" evidence="3 8"/>
<dbReference type="SUPFAM" id="SSF89550">
    <property type="entry name" value="PHP domain-like"/>
    <property type="match status" value="1"/>
</dbReference>
<proteinExistence type="inferred from homology"/>